<evidence type="ECO:0000256" key="8">
    <source>
        <dbReference type="ARBA" id="ARBA00022989"/>
    </source>
</evidence>
<keyword evidence="4 12" id="KW-0812">Transmembrane</keyword>
<keyword evidence="9 12" id="KW-0811">Translocation</keyword>
<dbReference type="OrthoDB" id="5970083at2759"/>
<keyword evidence="14" id="KW-1185">Reference proteome</keyword>
<feature type="transmembrane region" description="Helical" evidence="12">
    <location>
        <begin position="87"/>
        <end position="111"/>
    </location>
</feature>
<evidence type="ECO:0000256" key="1">
    <source>
        <dbReference type="ARBA" id="ARBA00004448"/>
    </source>
</evidence>
<dbReference type="GO" id="GO:0001405">
    <property type="term" value="C:PAM complex, Tim23 associated import motor"/>
    <property type="evidence" value="ECO:0007669"/>
    <property type="project" value="UniProtKB-UniRule"/>
</dbReference>
<dbReference type="AlphaFoldDB" id="A0A1E3QYT7"/>
<keyword evidence="8 12" id="KW-1133">Transmembrane helix</keyword>
<protein>
    <recommendedName>
        <fullName evidence="12">Presequence translocated-associated motor subunit PAM17</fullName>
    </recommendedName>
</protein>
<keyword evidence="7" id="KW-0809">Transit peptide</keyword>
<keyword evidence="5 12" id="KW-0999">Mitochondrion inner membrane</keyword>
<evidence type="ECO:0000256" key="7">
    <source>
        <dbReference type="ARBA" id="ARBA00022946"/>
    </source>
</evidence>
<dbReference type="Pfam" id="PF08566">
    <property type="entry name" value="Pam17"/>
    <property type="match status" value="1"/>
</dbReference>
<evidence type="ECO:0000256" key="9">
    <source>
        <dbReference type="ARBA" id="ARBA00023010"/>
    </source>
</evidence>
<evidence type="ECO:0000256" key="10">
    <source>
        <dbReference type="ARBA" id="ARBA00023128"/>
    </source>
</evidence>
<keyword evidence="3 12" id="KW-0813">Transport</keyword>
<accession>A0A1E3QYT7</accession>
<organism evidence="13 14">
    <name type="scientific">Babjeviella inositovora NRRL Y-12698</name>
    <dbReference type="NCBI Taxonomy" id="984486"/>
    <lineage>
        <taxon>Eukaryota</taxon>
        <taxon>Fungi</taxon>
        <taxon>Dikarya</taxon>
        <taxon>Ascomycota</taxon>
        <taxon>Saccharomycotina</taxon>
        <taxon>Pichiomycetes</taxon>
        <taxon>Serinales incertae sedis</taxon>
        <taxon>Babjeviella</taxon>
    </lineage>
</organism>
<sequence length="181" mass="20593">MLRSIGILKTSMRAFSTARPLFNTQTPVVPTLTWNEYFQKKKERSWINTSSGITTSFLSTTAAWAYISTVTIDPTLTMFGMDPLMALFGGMMLSTATGYMVGASIIGDLVFSLKNRAHMPEFVNKEKIFLERIIKNRPDPSKSNVANPVPDYYGEKIFCLKDYKKWLKDCNTYKTRSHTFL</sequence>
<comment type="subunit">
    <text evidence="12">Component of the PAM complex.</text>
</comment>
<gene>
    <name evidence="13" type="ORF">BABINDRAFT_164533</name>
</gene>
<evidence type="ECO:0000256" key="4">
    <source>
        <dbReference type="ARBA" id="ARBA00022692"/>
    </source>
</evidence>
<evidence type="ECO:0000256" key="5">
    <source>
        <dbReference type="ARBA" id="ARBA00022792"/>
    </source>
</evidence>
<dbReference type="Proteomes" id="UP000094336">
    <property type="component" value="Unassembled WGS sequence"/>
</dbReference>
<dbReference type="STRING" id="984486.A0A1E3QYT7"/>
<evidence type="ECO:0000256" key="11">
    <source>
        <dbReference type="ARBA" id="ARBA00023136"/>
    </source>
</evidence>
<dbReference type="GO" id="GO:0030150">
    <property type="term" value="P:protein import into mitochondrial matrix"/>
    <property type="evidence" value="ECO:0007669"/>
    <property type="project" value="UniProtKB-UniRule"/>
</dbReference>
<reference evidence="14" key="1">
    <citation type="submission" date="2016-05" db="EMBL/GenBank/DDBJ databases">
        <title>Comparative genomics of biotechnologically important yeasts.</title>
        <authorList>
            <consortium name="DOE Joint Genome Institute"/>
            <person name="Riley R."/>
            <person name="Haridas S."/>
            <person name="Wolfe K.H."/>
            <person name="Lopes M.R."/>
            <person name="Hittinger C.T."/>
            <person name="Goker M."/>
            <person name="Salamov A."/>
            <person name="Wisecaver J."/>
            <person name="Long T.M."/>
            <person name="Aerts A.L."/>
            <person name="Barry K."/>
            <person name="Choi C."/>
            <person name="Clum A."/>
            <person name="Coughlan A.Y."/>
            <person name="Deshpande S."/>
            <person name="Douglass A.P."/>
            <person name="Hanson S.J."/>
            <person name="Klenk H.-P."/>
            <person name="Labutti K."/>
            <person name="Lapidus A."/>
            <person name="Lindquist E."/>
            <person name="Lipzen A."/>
            <person name="Meier-Kolthoff J.P."/>
            <person name="Ohm R.A."/>
            <person name="Otillar R.P."/>
            <person name="Pangilinan J."/>
            <person name="Peng Y."/>
            <person name="Rokas A."/>
            <person name="Rosa C.A."/>
            <person name="Scheuner C."/>
            <person name="Sibirny A.A."/>
            <person name="Slot J.C."/>
            <person name="Stielow J.B."/>
            <person name="Sun H."/>
            <person name="Kurtzman C.P."/>
            <person name="Blackwell M."/>
            <person name="Grigoriev I.V."/>
            <person name="Jeffries T.W."/>
        </authorList>
    </citation>
    <scope>NUCLEOTIDE SEQUENCE [LARGE SCALE GENOMIC DNA]</scope>
    <source>
        <strain evidence="14">NRRL Y-12698</strain>
    </source>
</reference>
<comment type="function">
    <text evidence="12">Component of the PAM complex, a complex required for the translocation of transit peptide-containing proteins from the inner membrane into the mitochondrial matrix in an ATP-dependent manner.</text>
</comment>
<dbReference type="PANTHER" id="PTHR28021:SF1">
    <property type="entry name" value="PRESEQUENCE TRANSLOCATED-ASSOCIATED MOTOR SUBUNIT PAM17, MITOCHONDRIAL"/>
    <property type="match status" value="1"/>
</dbReference>
<evidence type="ECO:0000313" key="14">
    <source>
        <dbReference type="Proteomes" id="UP000094336"/>
    </source>
</evidence>
<dbReference type="GeneID" id="30148115"/>
<keyword evidence="10 12" id="KW-0496">Mitochondrion</keyword>
<keyword evidence="11 12" id="KW-0472">Membrane</keyword>
<dbReference type="InterPro" id="IPR013875">
    <property type="entry name" value="Pam17"/>
</dbReference>
<name>A0A1E3QYT7_9ASCO</name>
<evidence type="ECO:0000256" key="12">
    <source>
        <dbReference type="RuleBase" id="RU367146"/>
    </source>
</evidence>
<comment type="subcellular location">
    <subcellularLocation>
        <location evidence="1 12">Mitochondrion inner membrane</location>
        <topology evidence="1 12">Multi-pass membrane protein</topology>
    </subcellularLocation>
</comment>
<comment type="similarity">
    <text evidence="2 12">Belongs to the PAM17 family.</text>
</comment>
<feature type="transmembrane region" description="Helical" evidence="12">
    <location>
        <begin position="46"/>
        <end position="67"/>
    </location>
</feature>
<dbReference type="RefSeq" id="XP_018988124.1">
    <property type="nucleotide sequence ID" value="XM_019130262.1"/>
</dbReference>
<evidence type="ECO:0000313" key="13">
    <source>
        <dbReference type="EMBL" id="ODQ82796.1"/>
    </source>
</evidence>
<evidence type="ECO:0000256" key="2">
    <source>
        <dbReference type="ARBA" id="ARBA00006837"/>
    </source>
</evidence>
<dbReference type="EMBL" id="KV454426">
    <property type="protein sequence ID" value="ODQ82796.1"/>
    <property type="molecule type" value="Genomic_DNA"/>
</dbReference>
<keyword evidence="6 12" id="KW-0653">Protein transport</keyword>
<dbReference type="PANTHER" id="PTHR28021">
    <property type="entry name" value="PRESEQUENCE TRANSLOCATED-ASSOCIATED MOTOR SUBUNIT PAM17, MITOCHONDRIAL"/>
    <property type="match status" value="1"/>
</dbReference>
<evidence type="ECO:0000256" key="6">
    <source>
        <dbReference type="ARBA" id="ARBA00022927"/>
    </source>
</evidence>
<evidence type="ECO:0000256" key="3">
    <source>
        <dbReference type="ARBA" id="ARBA00022448"/>
    </source>
</evidence>
<proteinExistence type="inferred from homology"/>